<dbReference type="Pfam" id="PF13522">
    <property type="entry name" value="GATase_6"/>
    <property type="match status" value="1"/>
</dbReference>
<dbReference type="UniPathway" id="UPA00074">
    <property type="reaction ID" value="UER00124"/>
</dbReference>
<evidence type="ECO:0000256" key="10">
    <source>
        <dbReference type="PIRSR" id="PIRSR000485-2"/>
    </source>
</evidence>
<dbReference type="CDD" id="cd06223">
    <property type="entry name" value="PRTases_typeI"/>
    <property type="match status" value="1"/>
</dbReference>
<feature type="binding site" evidence="7 11">
    <location>
        <position position="249"/>
    </location>
    <ligand>
        <name>[4Fe-4S] cluster</name>
        <dbReference type="ChEBI" id="CHEBI:49883"/>
    </ligand>
</feature>
<feature type="binding site" evidence="7 11">
    <location>
        <position position="447"/>
    </location>
    <ligand>
        <name>[4Fe-4S] cluster</name>
        <dbReference type="ChEBI" id="CHEBI:49883"/>
    </ligand>
</feature>
<evidence type="ECO:0000256" key="8">
    <source>
        <dbReference type="PIRNR" id="PIRNR000485"/>
    </source>
</evidence>
<evidence type="ECO:0000256" key="7">
    <source>
        <dbReference type="HAMAP-Rule" id="MF_01931"/>
    </source>
</evidence>
<evidence type="ECO:0000313" key="14">
    <source>
        <dbReference type="EMBL" id="PZR77496.1"/>
    </source>
</evidence>
<reference evidence="14 15" key="1">
    <citation type="journal article" date="2017" name="Nature">
        <title>Atmospheric trace gases support primary production in Antarctic desert surface soil.</title>
        <authorList>
            <person name="Ji M."/>
            <person name="Greening C."/>
            <person name="Vanwonterghem I."/>
            <person name="Carere C.R."/>
            <person name="Bay S.K."/>
            <person name="Steen J.A."/>
            <person name="Montgomery K."/>
            <person name="Lines T."/>
            <person name="Beardall J."/>
            <person name="van Dorst J."/>
            <person name="Snape I."/>
            <person name="Stott M.B."/>
            <person name="Hugenholtz P."/>
            <person name="Ferrari B.C."/>
        </authorList>
    </citation>
    <scope>NUCLEOTIDE SEQUENCE [LARGE SCALE GENOMIC DNA]</scope>
    <source>
        <strain evidence="14">RRmetagenome_bin12</strain>
    </source>
</reference>
<dbReference type="InterPro" id="IPR000836">
    <property type="entry name" value="PRTase_dom"/>
</dbReference>
<dbReference type="AlphaFoldDB" id="A0A2W5Z483"/>
<accession>A0A2W5Z483</accession>
<comment type="function">
    <text evidence="7">Catalyzes the formation of phosphoribosylamine from phosphoribosylpyrophosphate (PRPP) and glutamine.</text>
</comment>
<name>A0A2W5Z483_9BACT</name>
<evidence type="ECO:0000256" key="1">
    <source>
        <dbReference type="ARBA" id="ARBA00005209"/>
    </source>
</evidence>
<dbReference type="GO" id="GO:0051539">
    <property type="term" value="F:4 iron, 4 sulfur cluster binding"/>
    <property type="evidence" value="ECO:0007669"/>
    <property type="project" value="UniProtKB-KW"/>
</dbReference>
<evidence type="ECO:0000313" key="13">
    <source>
        <dbReference type="EMBL" id="MBJ7593847.1"/>
    </source>
</evidence>
<evidence type="ECO:0000259" key="12">
    <source>
        <dbReference type="PROSITE" id="PS51278"/>
    </source>
</evidence>
<feature type="domain" description="Glutamine amidotransferase type-2" evidence="12">
    <location>
        <begin position="5"/>
        <end position="232"/>
    </location>
</feature>
<evidence type="ECO:0000256" key="4">
    <source>
        <dbReference type="ARBA" id="ARBA00022679"/>
    </source>
</evidence>
<dbReference type="InterPro" id="IPR017932">
    <property type="entry name" value="GATase_2_dom"/>
</dbReference>
<dbReference type="PIRSF" id="PIRSF000485">
    <property type="entry name" value="Amd_phspho_trans"/>
    <property type="match status" value="1"/>
</dbReference>
<dbReference type="Gene3D" id="3.40.50.2020">
    <property type="match status" value="1"/>
</dbReference>
<keyword evidence="3 7" id="KW-0328">Glycosyltransferase</keyword>
<comment type="pathway">
    <text evidence="1 7 8">Purine metabolism; IMP biosynthesis via de novo pathway; N(1)-(5-phospho-D-ribosyl)glycinamide from 5-phospho-alpha-D-ribose 1-diphosphate: step 1/2.</text>
</comment>
<dbReference type="InterPro" id="IPR029057">
    <property type="entry name" value="PRTase-like"/>
</dbReference>
<evidence type="ECO:0000256" key="9">
    <source>
        <dbReference type="PIRSR" id="PIRSR000485-1"/>
    </source>
</evidence>
<keyword evidence="6 7" id="KW-0315">Glutamine amidotransferase</keyword>
<dbReference type="Proteomes" id="UP000606991">
    <property type="component" value="Unassembled WGS sequence"/>
</dbReference>
<dbReference type="NCBIfam" id="TIGR01134">
    <property type="entry name" value="purF"/>
    <property type="match status" value="1"/>
</dbReference>
<comment type="caution">
    <text evidence="14">The sequence shown here is derived from an EMBL/GenBank/DDBJ whole genome shotgun (WGS) entry which is preliminary data.</text>
</comment>
<evidence type="ECO:0000256" key="3">
    <source>
        <dbReference type="ARBA" id="ARBA00022676"/>
    </source>
</evidence>
<keyword evidence="5 7" id="KW-0658">Purine biosynthesis</keyword>
<dbReference type="SUPFAM" id="SSF56235">
    <property type="entry name" value="N-terminal nucleophile aminohydrolases (Ntn hydrolases)"/>
    <property type="match status" value="1"/>
</dbReference>
<reference evidence="13 16" key="3">
    <citation type="submission" date="2020-10" db="EMBL/GenBank/DDBJ databases">
        <title>Ca. Dormibacterota MAGs.</title>
        <authorList>
            <person name="Montgomery K."/>
        </authorList>
    </citation>
    <scope>NUCLEOTIDE SEQUENCE [LARGE SCALE GENOMIC DNA]</scope>
    <source>
        <strain evidence="13">SC8812_S17_18</strain>
    </source>
</reference>
<comment type="catalytic activity">
    <reaction evidence="7 8">
        <text>5-phospho-beta-D-ribosylamine + L-glutamate + diphosphate = 5-phospho-alpha-D-ribose 1-diphosphate + L-glutamine + H2O</text>
        <dbReference type="Rhea" id="RHEA:14905"/>
        <dbReference type="ChEBI" id="CHEBI:15377"/>
        <dbReference type="ChEBI" id="CHEBI:29985"/>
        <dbReference type="ChEBI" id="CHEBI:33019"/>
        <dbReference type="ChEBI" id="CHEBI:58017"/>
        <dbReference type="ChEBI" id="CHEBI:58359"/>
        <dbReference type="ChEBI" id="CHEBI:58681"/>
        <dbReference type="EC" id="2.4.2.14"/>
    </reaction>
</comment>
<feature type="binding site" evidence="7 11">
    <location>
        <position position="395"/>
    </location>
    <ligand>
        <name>[4Fe-4S] cluster</name>
        <dbReference type="ChEBI" id="CHEBI:49883"/>
    </ligand>
</feature>
<dbReference type="GO" id="GO:0000287">
    <property type="term" value="F:magnesium ion binding"/>
    <property type="evidence" value="ECO:0007669"/>
    <property type="project" value="UniProtKB-UniRule"/>
</dbReference>
<feature type="binding site" evidence="7 10">
    <location>
        <position position="358"/>
    </location>
    <ligand>
        <name>Mg(2+)</name>
        <dbReference type="ChEBI" id="CHEBI:18420"/>
    </ligand>
</feature>
<dbReference type="EMBL" id="JAEKNS010000038">
    <property type="protein sequence ID" value="MBJ7593847.1"/>
    <property type="molecule type" value="Genomic_DNA"/>
</dbReference>
<comment type="similarity">
    <text evidence="2 7 8">In the C-terminal section; belongs to the purine/pyrimidine phosphoribosyltransferase family.</text>
</comment>
<dbReference type="PROSITE" id="PS51278">
    <property type="entry name" value="GATASE_TYPE_2"/>
    <property type="match status" value="1"/>
</dbReference>
<accession>A0A934JRR9</accession>
<dbReference type="InterPro" id="IPR035584">
    <property type="entry name" value="PurF_N"/>
</dbReference>
<reference evidence="14" key="2">
    <citation type="submission" date="2018-05" db="EMBL/GenBank/DDBJ databases">
        <authorList>
            <person name="Ferrari B."/>
        </authorList>
    </citation>
    <scope>NUCLEOTIDE SEQUENCE</scope>
    <source>
        <strain evidence="14">RRmetagenome_bin12</strain>
    </source>
</reference>
<dbReference type="InterPro" id="IPR029055">
    <property type="entry name" value="Ntn_hydrolases_N"/>
</dbReference>
<evidence type="ECO:0000256" key="2">
    <source>
        <dbReference type="ARBA" id="ARBA00010138"/>
    </source>
</evidence>
<dbReference type="Proteomes" id="UP000248724">
    <property type="component" value="Unassembled WGS sequence"/>
</dbReference>
<dbReference type="Gene3D" id="3.60.20.10">
    <property type="entry name" value="Glutamine Phosphoribosylpyrophosphate, subunit 1, domain 1"/>
    <property type="match status" value="1"/>
</dbReference>
<evidence type="ECO:0000256" key="11">
    <source>
        <dbReference type="PIRSR" id="PIRSR000485-3"/>
    </source>
</evidence>
<evidence type="ECO:0000256" key="5">
    <source>
        <dbReference type="ARBA" id="ARBA00022755"/>
    </source>
</evidence>
<keyword evidence="7 10" id="KW-0479">Metal-binding</keyword>
<keyword evidence="7" id="KW-0004">4Fe-4S</keyword>
<feature type="binding site" evidence="7 11">
    <location>
        <position position="450"/>
    </location>
    <ligand>
        <name>[4Fe-4S] cluster</name>
        <dbReference type="ChEBI" id="CHEBI:49883"/>
    </ligand>
</feature>
<proteinExistence type="inferred from homology"/>
<dbReference type="Pfam" id="PF00156">
    <property type="entry name" value="Pribosyltran"/>
    <property type="match status" value="1"/>
</dbReference>
<comment type="cofactor">
    <cofactor evidence="7 10">
        <name>Mg(2+)</name>
        <dbReference type="ChEBI" id="CHEBI:18420"/>
    </cofactor>
    <text evidence="7 10">Binds 1 Mg(2+) ion per subunit.</text>
</comment>
<keyword evidence="7 10" id="KW-0460">Magnesium</keyword>
<keyword evidence="4 7" id="KW-0808">Transferase</keyword>
<dbReference type="InterPro" id="IPR005854">
    <property type="entry name" value="PurF"/>
</dbReference>
<sequence>MEEECGLFGIYYPGEDVANLTYFGLYALQHRGQESAGIGVSDGHTMSMVKEMGLVSQVFDQESLDNLHGHIAIGHTRYSTTGSTRLPNAQPMLFKHPTVGPFLLAHNGNLVNAAELREELRAQEVQFETTSDTEVLGLMLCRTPGATFDEVLAAALPRAEGAYCLIFLTRDSMVAARDPLGIRPLVLGRFGDVDAPGGTGYVMASETCALDVVGASFVLDVEPGEIVSIDASGMRSTRIRRTQTKRAMCSFEFIYFARPDSVMMDQSLYESRGNMGRELAREAPADADIVITVPDSATPAAIGFANESGLPFVEGMIKSRYITRTFIQPSQKLRESGIRLKFNPMKHVLDGKRVVLVDDSIVRGNTSRRIVEELRRAGAKEVHMRIASPPIMWPCFMGIDIASRNELIAAHNSVEEVGRLLETDSLHYLSIDGLRRAMGQPSGEGFCFACFNGSYPVAVPQGLEGDKLALEVPVRAG</sequence>
<dbReference type="SUPFAM" id="SSF53271">
    <property type="entry name" value="PRTase-like"/>
    <property type="match status" value="1"/>
</dbReference>
<dbReference type="CDD" id="cd00715">
    <property type="entry name" value="GPATase_N"/>
    <property type="match status" value="1"/>
</dbReference>
<evidence type="ECO:0000256" key="6">
    <source>
        <dbReference type="ARBA" id="ARBA00022962"/>
    </source>
</evidence>
<keyword evidence="7 11" id="KW-0411">Iron-sulfur</keyword>
<organism evidence="14 15">
    <name type="scientific">Candidatus Aeolococcus gillhamiae</name>
    <dbReference type="NCBI Taxonomy" id="3127015"/>
    <lineage>
        <taxon>Bacteria</taxon>
        <taxon>Bacillati</taxon>
        <taxon>Candidatus Dormiibacterota</taxon>
        <taxon>Candidatus Dormibacteria</taxon>
        <taxon>Candidatus Aeolococcales</taxon>
        <taxon>Candidatus Aeolococcaceae</taxon>
        <taxon>Candidatus Aeolococcus</taxon>
    </lineage>
</organism>
<keyword evidence="7 11" id="KW-0408">Iron</keyword>
<comment type="cofactor">
    <cofactor evidence="7 11">
        <name>[4Fe-4S] cluster</name>
        <dbReference type="ChEBI" id="CHEBI:49883"/>
    </cofactor>
    <text evidence="7 11">Binds 1 [4Fe-4S] cluster per subunit.</text>
</comment>
<dbReference type="GO" id="GO:0009113">
    <property type="term" value="P:purine nucleobase biosynthetic process"/>
    <property type="evidence" value="ECO:0007669"/>
    <property type="project" value="UniProtKB-UniRule"/>
</dbReference>
<dbReference type="PANTHER" id="PTHR11907">
    <property type="entry name" value="AMIDOPHOSPHORIBOSYLTRANSFERASE"/>
    <property type="match status" value="1"/>
</dbReference>
<evidence type="ECO:0000313" key="15">
    <source>
        <dbReference type="Proteomes" id="UP000248724"/>
    </source>
</evidence>
<feature type="binding site" evidence="7 10">
    <location>
        <position position="359"/>
    </location>
    <ligand>
        <name>Mg(2+)</name>
        <dbReference type="ChEBI" id="CHEBI:18420"/>
    </ligand>
</feature>
<dbReference type="GO" id="GO:0006189">
    <property type="term" value="P:'de novo' IMP biosynthetic process"/>
    <property type="evidence" value="ECO:0007669"/>
    <property type="project" value="UniProtKB-UniRule"/>
</dbReference>
<protein>
    <recommendedName>
        <fullName evidence="7">Amidophosphoribosyltransferase</fullName>
        <shortName evidence="7">ATase</shortName>
        <ecNumber evidence="7">2.4.2.14</ecNumber>
    </recommendedName>
    <alternativeName>
        <fullName evidence="7">Glutamine phosphoribosylpyrophosphate amidotransferase</fullName>
        <shortName evidence="7">GPATase</shortName>
    </alternativeName>
</protein>
<evidence type="ECO:0000313" key="16">
    <source>
        <dbReference type="Proteomes" id="UP000606991"/>
    </source>
</evidence>
<dbReference type="GO" id="GO:0004044">
    <property type="term" value="F:amidophosphoribosyltransferase activity"/>
    <property type="evidence" value="ECO:0007669"/>
    <property type="project" value="UniProtKB-UniRule"/>
</dbReference>
<dbReference type="HAMAP" id="MF_01931">
    <property type="entry name" value="PurF"/>
    <property type="match status" value="1"/>
</dbReference>
<gene>
    <name evidence="7" type="primary">purF</name>
    <name evidence="14" type="ORF">DLM65_15670</name>
    <name evidence="13" type="ORF">JF886_03130</name>
</gene>
<dbReference type="EC" id="2.4.2.14" evidence="7"/>
<feature type="active site" description="Nucleophile" evidence="7 9">
    <location>
        <position position="5"/>
    </location>
</feature>
<dbReference type="EMBL" id="QHBU01000299">
    <property type="protein sequence ID" value="PZR77496.1"/>
    <property type="molecule type" value="Genomic_DNA"/>
</dbReference>
<feature type="binding site" evidence="7 10">
    <location>
        <position position="296"/>
    </location>
    <ligand>
        <name>Mg(2+)</name>
        <dbReference type="ChEBI" id="CHEBI:18420"/>
    </ligand>
</feature>